<proteinExistence type="predicted"/>
<keyword evidence="2" id="KW-1185">Reference proteome</keyword>
<organism evidence="1 2">
    <name type="scientific">Colletotrichum limetticola</name>
    <dbReference type="NCBI Taxonomy" id="1209924"/>
    <lineage>
        <taxon>Eukaryota</taxon>
        <taxon>Fungi</taxon>
        <taxon>Dikarya</taxon>
        <taxon>Ascomycota</taxon>
        <taxon>Pezizomycotina</taxon>
        <taxon>Sordariomycetes</taxon>
        <taxon>Hypocreomycetidae</taxon>
        <taxon>Glomerellales</taxon>
        <taxon>Glomerellaceae</taxon>
        <taxon>Colletotrichum</taxon>
        <taxon>Colletotrichum acutatum species complex</taxon>
    </lineage>
</organism>
<dbReference type="Proteomes" id="UP001169217">
    <property type="component" value="Unassembled WGS sequence"/>
</dbReference>
<evidence type="ECO:0008006" key="3">
    <source>
        <dbReference type="Google" id="ProtNLM"/>
    </source>
</evidence>
<evidence type="ECO:0000313" key="1">
    <source>
        <dbReference type="EMBL" id="KAK0371000.1"/>
    </source>
</evidence>
<comment type="caution">
    <text evidence="1">The sequence shown here is derived from an EMBL/GenBank/DDBJ whole genome shotgun (WGS) entry which is preliminary data.</text>
</comment>
<reference evidence="1" key="1">
    <citation type="submission" date="2023-04" db="EMBL/GenBank/DDBJ databases">
        <title>Colletotrichum limetticola genome sequence.</title>
        <authorList>
            <person name="Baroncelli R."/>
        </authorList>
    </citation>
    <scope>NUCLEOTIDE SEQUENCE</scope>
    <source>
        <strain evidence="1">KLA-Anderson</strain>
    </source>
</reference>
<protein>
    <recommendedName>
        <fullName evidence="3">C2H2-type domain-containing protein</fullName>
    </recommendedName>
</protein>
<accession>A0ABQ9PGQ3</accession>
<name>A0ABQ9PGQ3_9PEZI</name>
<dbReference type="EMBL" id="JARUPT010000480">
    <property type="protein sequence ID" value="KAK0371000.1"/>
    <property type="molecule type" value="Genomic_DNA"/>
</dbReference>
<evidence type="ECO:0000313" key="2">
    <source>
        <dbReference type="Proteomes" id="UP001169217"/>
    </source>
</evidence>
<sequence length="125" mass="13652">MPVLESAVTPKLCCGKPGCELTTFTTRANLKRHTQSKHGTAIKLSCGKTLPNHKSNIKRHQKSCKTLCTALDQLSTSTQQVGFGSVTSTTTSATRTVDFDFNHGFYPVESGDMDILIDDFNFGDH</sequence>
<gene>
    <name evidence="1" type="ORF">CLIM01_11650</name>
</gene>